<dbReference type="InterPro" id="IPR008984">
    <property type="entry name" value="SMAD_FHA_dom_sf"/>
</dbReference>
<dbReference type="PROSITE" id="PS50006">
    <property type="entry name" value="FHA_DOMAIN"/>
    <property type="match status" value="1"/>
</dbReference>
<dbReference type="Gene3D" id="2.60.200.20">
    <property type="match status" value="1"/>
</dbReference>
<name>A0AAU9JQQ4_9CILI</name>
<reference evidence="2" key="1">
    <citation type="submission" date="2021-09" db="EMBL/GenBank/DDBJ databases">
        <authorList>
            <consortium name="AG Swart"/>
            <person name="Singh M."/>
            <person name="Singh A."/>
            <person name="Seah K."/>
            <person name="Emmerich C."/>
        </authorList>
    </citation>
    <scope>NUCLEOTIDE SEQUENCE</scope>
    <source>
        <strain evidence="2">ATCC30299</strain>
    </source>
</reference>
<dbReference type="Pfam" id="PF00498">
    <property type="entry name" value="FHA"/>
    <property type="match status" value="1"/>
</dbReference>
<dbReference type="SUPFAM" id="SSF49879">
    <property type="entry name" value="SMAD/FHA domain"/>
    <property type="match status" value="2"/>
</dbReference>
<dbReference type="EMBL" id="CAJZBQ010000041">
    <property type="protein sequence ID" value="CAG9326642.1"/>
    <property type="molecule type" value="Genomic_DNA"/>
</dbReference>
<dbReference type="CDD" id="cd00060">
    <property type="entry name" value="FHA"/>
    <property type="match status" value="2"/>
</dbReference>
<keyword evidence="3" id="KW-1185">Reference proteome</keyword>
<organism evidence="2 3">
    <name type="scientific">Blepharisma stoltei</name>
    <dbReference type="NCBI Taxonomy" id="1481888"/>
    <lineage>
        <taxon>Eukaryota</taxon>
        <taxon>Sar</taxon>
        <taxon>Alveolata</taxon>
        <taxon>Ciliophora</taxon>
        <taxon>Postciliodesmatophora</taxon>
        <taxon>Heterotrichea</taxon>
        <taxon>Heterotrichida</taxon>
        <taxon>Blepharismidae</taxon>
        <taxon>Blepharisma</taxon>
    </lineage>
</organism>
<evidence type="ECO:0000259" key="1">
    <source>
        <dbReference type="PROSITE" id="PS50006"/>
    </source>
</evidence>
<feature type="domain" description="FHA" evidence="1">
    <location>
        <begin position="227"/>
        <end position="278"/>
    </location>
</feature>
<proteinExistence type="predicted"/>
<dbReference type="InterPro" id="IPR000253">
    <property type="entry name" value="FHA_dom"/>
</dbReference>
<comment type="caution">
    <text evidence="2">The sequence shown here is derived from an EMBL/GenBank/DDBJ whole genome shotgun (WGS) entry which is preliminary data.</text>
</comment>
<sequence length="307" mass="34217">MGSGAFSCCDAIAASKVSEFSLASPKNKTLREPSELRSSFIPSSIQSQAEFRIPNIDQHIMLLQSLSSSKSLRLKVINSGNIEKGTLLNIRATGLIGSKRNSNDGYTYFGSKRKLNGAIVNDFVIPLKDQETKENHRGRHFVIYYRIDKDSYWIRDLSKGFGAFVRLDYALILKDNMLINLGESFLVVNLVSTPECSPPKLSLKMYTGSAGGEVWSFHAAQHVNSHILVGRSLNCNIKIEDPLLSKIQCSVFYNPVSGWTLMDGDVGSQKSSTNGTWLYLNEDFEIYNGMIFKSNQTLFQAMLIWGS</sequence>
<dbReference type="Proteomes" id="UP001162131">
    <property type="component" value="Unassembled WGS sequence"/>
</dbReference>
<evidence type="ECO:0000313" key="2">
    <source>
        <dbReference type="EMBL" id="CAG9326642.1"/>
    </source>
</evidence>
<protein>
    <recommendedName>
        <fullName evidence="1">FHA domain-containing protein</fullName>
    </recommendedName>
</protein>
<evidence type="ECO:0000313" key="3">
    <source>
        <dbReference type="Proteomes" id="UP001162131"/>
    </source>
</evidence>
<accession>A0AAU9JQQ4</accession>
<dbReference type="AlphaFoldDB" id="A0AAU9JQQ4"/>
<gene>
    <name evidence="2" type="ORF">BSTOLATCC_MIC41916</name>
</gene>